<proteinExistence type="predicted"/>
<keyword evidence="1" id="KW-0479">Metal-binding</keyword>
<organism evidence="6 7">
    <name type="scientific">Fusarium proliferatum (strain ET1)</name>
    <name type="common">Orchid endophyte fungus</name>
    <dbReference type="NCBI Taxonomy" id="1227346"/>
    <lineage>
        <taxon>Eukaryota</taxon>
        <taxon>Fungi</taxon>
        <taxon>Dikarya</taxon>
        <taxon>Ascomycota</taxon>
        <taxon>Pezizomycotina</taxon>
        <taxon>Sordariomycetes</taxon>
        <taxon>Hypocreomycetidae</taxon>
        <taxon>Hypocreales</taxon>
        <taxon>Nectriaceae</taxon>
        <taxon>Fusarium</taxon>
        <taxon>Fusarium fujikuroi species complex</taxon>
    </lineage>
</organism>
<dbReference type="Proteomes" id="UP000183971">
    <property type="component" value="Unassembled WGS sequence"/>
</dbReference>
<dbReference type="Gene3D" id="6.10.140.2220">
    <property type="match status" value="1"/>
</dbReference>
<dbReference type="SUPFAM" id="SSF144232">
    <property type="entry name" value="HIT/MYND zinc finger-like"/>
    <property type="match status" value="1"/>
</dbReference>
<dbReference type="VEuPathDB" id="FungiDB:FPRO_07422"/>
<dbReference type="GeneID" id="42052301"/>
<dbReference type="AlphaFoldDB" id="A0A1L7VTC4"/>
<name>A0A1L7VTC4_FUSPR</name>
<dbReference type="EMBL" id="FJOF01000007">
    <property type="protein sequence ID" value="CZR43661.1"/>
    <property type="molecule type" value="Genomic_DNA"/>
</dbReference>
<evidence type="ECO:0000256" key="2">
    <source>
        <dbReference type="ARBA" id="ARBA00022771"/>
    </source>
</evidence>
<comment type="caution">
    <text evidence="6">The sequence shown here is derived from an EMBL/GenBank/DDBJ whole genome shotgun (WGS) entry which is preliminary data.</text>
</comment>
<evidence type="ECO:0000259" key="5">
    <source>
        <dbReference type="PROSITE" id="PS50865"/>
    </source>
</evidence>
<protein>
    <recommendedName>
        <fullName evidence="5">MYND-type domain-containing protein</fullName>
    </recommendedName>
</protein>
<evidence type="ECO:0000256" key="3">
    <source>
        <dbReference type="ARBA" id="ARBA00022833"/>
    </source>
</evidence>
<sequence length="570" mass="64082">MATSSLPCANCSPDGANCQNTGKSSCAKCRLVVYCSSECQKSHWPIHKLDCKSALNSDAWKPGWVLQNRIPAFAPGGQVPTRNGLGGDTWIFGGVPALDVLKLDGNEGESFQKSLSLLFAASGDLRNVVKTIAQLAPGWDQPLHITINDRDLNIVGRNAIILLITLTSDDDEQAVDCIVHTWYSSFIRKSDQVVLEQRIRPLIQAVCDKIKDKPDNRISGKTWVFGKRSLRLVLAKGTWDKLLSFVSTANGLNMEIANQFRKAVTLAESQRDFLDRHYAFLPPSHRVAKQRFREHGVLQPFGVGRSEFTIPNPTLFHSPCSWPMEYSCEPLDGWSAKDVEMTQHGPATSDIYGKLFTYLRSVLKHFISRIANKRITFQLLHLNATDLLDHLKKGSFDRIEVSNISDKSYLGINMTVTVMAPLLRSPTVNPHATLITRFMDAIQENMTSEDRVGPTPGSDKHEEMVALLDGYFPETALPTTTWDAIIVKFVLASDLIRTFDHIFDKIAHKLEFDEFPEYMKVGIKDEHTIIEKWPFRLKLKQGQAGAQEEFDRMMGAGVTGKEFYLEWKRV</sequence>
<dbReference type="Pfam" id="PF14737">
    <property type="entry name" value="DUF4470"/>
    <property type="match status" value="1"/>
</dbReference>
<keyword evidence="3" id="KW-0862">Zinc</keyword>
<dbReference type="InterPro" id="IPR002893">
    <property type="entry name" value="Znf_MYND"/>
</dbReference>
<accession>A0A1L7VTC4</accession>
<keyword evidence="7" id="KW-1185">Reference proteome</keyword>
<dbReference type="Pfam" id="PF01753">
    <property type="entry name" value="zf-MYND"/>
    <property type="match status" value="1"/>
</dbReference>
<dbReference type="GO" id="GO:0008270">
    <property type="term" value="F:zinc ion binding"/>
    <property type="evidence" value="ECO:0007669"/>
    <property type="project" value="UniProtKB-KW"/>
</dbReference>
<evidence type="ECO:0000256" key="1">
    <source>
        <dbReference type="ARBA" id="ARBA00022723"/>
    </source>
</evidence>
<dbReference type="InterPro" id="IPR027974">
    <property type="entry name" value="DUF4470"/>
</dbReference>
<reference evidence="7" key="1">
    <citation type="journal article" date="2016" name="Genome Biol. Evol.">
        <title>Comparative 'omics' of the Fusarium fujikuroi species complex highlights differences in genetic potential and metabolite synthesis.</title>
        <authorList>
            <person name="Niehaus E.-M."/>
            <person name="Muensterkoetter M."/>
            <person name="Proctor R.H."/>
            <person name="Brown D.W."/>
            <person name="Sharon A."/>
            <person name="Idan Y."/>
            <person name="Oren-Young L."/>
            <person name="Sieber C.M."/>
            <person name="Novak O."/>
            <person name="Pencik A."/>
            <person name="Tarkowska D."/>
            <person name="Hromadova K."/>
            <person name="Freeman S."/>
            <person name="Maymon M."/>
            <person name="Elazar M."/>
            <person name="Youssef S.A."/>
            <person name="El-Shabrawy E.S.M."/>
            <person name="Shalaby A.B.A."/>
            <person name="Houterman P."/>
            <person name="Brock N.L."/>
            <person name="Burkhardt I."/>
            <person name="Tsavkelova E.A."/>
            <person name="Dickschat J.S."/>
            <person name="Galuszka P."/>
            <person name="Gueldener U."/>
            <person name="Tudzynski B."/>
        </authorList>
    </citation>
    <scope>NUCLEOTIDE SEQUENCE [LARGE SCALE GENOMIC DNA]</scope>
    <source>
        <strain evidence="7">ET1</strain>
    </source>
</reference>
<gene>
    <name evidence="6" type="ORF">FPRO_07422</name>
</gene>
<dbReference type="RefSeq" id="XP_031084252.1">
    <property type="nucleotide sequence ID" value="XM_031234523.1"/>
</dbReference>
<evidence type="ECO:0000256" key="4">
    <source>
        <dbReference type="PROSITE-ProRule" id="PRU00134"/>
    </source>
</evidence>
<feature type="domain" description="MYND-type" evidence="5">
    <location>
        <begin position="8"/>
        <end position="51"/>
    </location>
</feature>
<dbReference type="PROSITE" id="PS50865">
    <property type="entry name" value="ZF_MYND_2"/>
    <property type="match status" value="1"/>
</dbReference>
<evidence type="ECO:0000313" key="6">
    <source>
        <dbReference type="EMBL" id="CZR43661.1"/>
    </source>
</evidence>
<evidence type="ECO:0000313" key="7">
    <source>
        <dbReference type="Proteomes" id="UP000183971"/>
    </source>
</evidence>
<keyword evidence="2 4" id="KW-0863">Zinc-finger</keyword>
<dbReference type="PROSITE" id="PS01360">
    <property type="entry name" value="ZF_MYND_1"/>
    <property type="match status" value="1"/>
</dbReference>